<accession>A0A318Z581</accession>
<proteinExistence type="predicted"/>
<keyword evidence="2" id="KW-1185">Reference proteome</keyword>
<sequence>MSEVRPRKPDLTFHAGVDDSGPIVAVAKFQHFSRSIRIGLGDPQAPGDMIWEDLTSQSTGHSKYRWEMEVHTNGSSRRQSFLWKRTHYVGLEGHTWSRLSNRNYKLIDEQGGNVLALFMSNVASYKESGTLQLYVDYEGQFDLMVLATVLSLYEKARRRR</sequence>
<evidence type="ECO:0000313" key="1">
    <source>
        <dbReference type="EMBL" id="PYH42219.1"/>
    </source>
</evidence>
<gene>
    <name evidence="1" type="ORF">BP01DRAFT_394449</name>
</gene>
<dbReference type="RefSeq" id="XP_025428201.1">
    <property type="nucleotide sequence ID" value="XM_025578322.1"/>
</dbReference>
<organism evidence="1 2">
    <name type="scientific">Aspergillus saccharolyticus JOP 1030-1</name>
    <dbReference type="NCBI Taxonomy" id="1450539"/>
    <lineage>
        <taxon>Eukaryota</taxon>
        <taxon>Fungi</taxon>
        <taxon>Dikarya</taxon>
        <taxon>Ascomycota</taxon>
        <taxon>Pezizomycotina</taxon>
        <taxon>Eurotiomycetes</taxon>
        <taxon>Eurotiomycetidae</taxon>
        <taxon>Eurotiales</taxon>
        <taxon>Aspergillaceae</taxon>
        <taxon>Aspergillus</taxon>
        <taxon>Aspergillus subgen. Circumdati</taxon>
    </lineage>
</organism>
<dbReference type="GeneID" id="37079551"/>
<protein>
    <submittedName>
        <fullName evidence="1">Uncharacterized protein</fullName>
    </submittedName>
</protein>
<name>A0A318Z581_9EURO</name>
<dbReference type="OrthoDB" id="3431997at2759"/>
<dbReference type="EMBL" id="KZ821254">
    <property type="protein sequence ID" value="PYH42219.1"/>
    <property type="molecule type" value="Genomic_DNA"/>
</dbReference>
<reference evidence="1 2" key="1">
    <citation type="submission" date="2016-12" db="EMBL/GenBank/DDBJ databases">
        <title>The genomes of Aspergillus section Nigri reveals drivers in fungal speciation.</title>
        <authorList>
            <consortium name="DOE Joint Genome Institute"/>
            <person name="Vesth T.C."/>
            <person name="Nybo J."/>
            <person name="Theobald S."/>
            <person name="Brandl J."/>
            <person name="Frisvad J.C."/>
            <person name="Nielsen K.F."/>
            <person name="Lyhne E.K."/>
            <person name="Kogle M.E."/>
            <person name="Kuo A."/>
            <person name="Riley R."/>
            <person name="Clum A."/>
            <person name="Nolan M."/>
            <person name="Lipzen A."/>
            <person name="Salamov A."/>
            <person name="Henrissat B."/>
            <person name="Wiebenga A."/>
            <person name="De Vries R.P."/>
            <person name="Grigoriev I.V."/>
            <person name="Mortensen U.H."/>
            <person name="Andersen M.R."/>
            <person name="Baker S.E."/>
        </authorList>
    </citation>
    <scope>NUCLEOTIDE SEQUENCE [LARGE SCALE GENOMIC DNA]</scope>
    <source>
        <strain evidence="1 2">JOP 1030-1</strain>
    </source>
</reference>
<evidence type="ECO:0000313" key="2">
    <source>
        <dbReference type="Proteomes" id="UP000248349"/>
    </source>
</evidence>
<dbReference type="STRING" id="1450539.A0A318Z581"/>
<dbReference type="Proteomes" id="UP000248349">
    <property type="component" value="Unassembled WGS sequence"/>
</dbReference>
<dbReference type="AlphaFoldDB" id="A0A318Z581"/>